<feature type="transmembrane region" description="Helical" evidence="4">
    <location>
        <begin position="67"/>
        <end position="87"/>
    </location>
</feature>
<dbReference type="SUPFAM" id="SSF90123">
    <property type="entry name" value="ABC transporter transmembrane region"/>
    <property type="match status" value="1"/>
</dbReference>
<sequence>MSVTLMQQSSKEKKESFRRWYIGHLFTNPLIFIISIVSICIANGTNIMVLMLIGQLIDLLISNIGDISVSISLLDEYILTIIILFLMRLISG</sequence>
<evidence type="ECO:0000256" key="1">
    <source>
        <dbReference type="ARBA" id="ARBA00022692"/>
    </source>
</evidence>
<accession>X1IZB7</accession>
<comment type="caution">
    <text evidence="5">The sequence shown here is derived from an EMBL/GenBank/DDBJ whole genome shotgun (WGS) entry which is preliminary data.</text>
</comment>
<evidence type="ECO:0000256" key="2">
    <source>
        <dbReference type="ARBA" id="ARBA00022989"/>
    </source>
</evidence>
<organism evidence="5">
    <name type="scientific">marine sediment metagenome</name>
    <dbReference type="NCBI Taxonomy" id="412755"/>
    <lineage>
        <taxon>unclassified sequences</taxon>
        <taxon>metagenomes</taxon>
        <taxon>ecological metagenomes</taxon>
    </lineage>
</organism>
<name>X1IZB7_9ZZZZ</name>
<reference evidence="5" key="1">
    <citation type="journal article" date="2014" name="Front. Microbiol.">
        <title>High frequency of phylogenetically diverse reductive dehalogenase-homologous genes in deep subseafloor sedimentary metagenomes.</title>
        <authorList>
            <person name="Kawai M."/>
            <person name="Futagami T."/>
            <person name="Toyoda A."/>
            <person name="Takaki Y."/>
            <person name="Nishi S."/>
            <person name="Hori S."/>
            <person name="Arai W."/>
            <person name="Tsubouchi T."/>
            <person name="Morono Y."/>
            <person name="Uchiyama I."/>
            <person name="Ito T."/>
            <person name="Fujiyama A."/>
            <person name="Inagaki F."/>
            <person name="Takami H."/>
        </authorList>
    </citation>
    <scope>NUCLEOTIDE SEQUENCE</scope>
    <source>
        <strain evidence="5">Expedition CK06-06</strain>
    </source>
</reference>
<keyword evidence="3 4" id="KW-0472">Membrane</keyword>
<gene>
    <name evidence="5" type="ORF">S03H2_47833</name>
</gene>
<dbReference type="InterPro" id="IPR036640">
    <property type="entry name" value="ABC1_TM_sf"/>
</dbReference>
<dbReference type="Gene3D" id="1.20.1560.10">
    <property type="entry name" value="ABC transporter type 1, transmembrane domain"/>
    <property type="match status" value="1"/>
</dbReference>
<dbReference type="GO" id="GO:0005524">
    <property type="term" value="F:ATP binding"/>
    <property type="evidence" value="ECO:0007669"/>
    <property type="project" value="InterPro"/>
</dbReference>
<feature type="transmembrane region" description="Helical" evidence="4">
    <location>
        <begin position="21"/>
        <end position="47"/>
    </location>
</feature>
<dbReference type="GO" id="GO:0016020">
    <property type="term" value="C:membrane"/>
    <property type="evidence" value="ECO:0007669"/>
    <property type="project" value="InterPro"/>
</dbReference>
<keyword evidence="2 4" id="KW-1133">Transmembrane helix</keyword>
<proteinExistence type="predicted"/>
<feature type="non-terminal residue" evidence="5">
    <location>
        <position position="92"/>
    </location>
</feature>
<keyword evidence="1 4" id="KW-0812">Transmembrane</keyword>
<dbReference type="EMBL" id="BARU01030115">
    <property type="protein sequence ID" value="GAH74585.1"/>
    <property type="molecule type" value="Genomic_DNA"/>
</dbReference>
<dbReference type="AlphaFoldDB" id="X1IZB7"/>
<evidence type="ECO:0000256" key="3">
    <source>
        <dbReference type="ARBA" id="ARBA00023136"/>
    </source>
</evidence>
<evidence type="ECO:0000256" key="4">
    <source>
        <dbReference type="SAM" id="Phobius"/>
    </source>
</evidence>
<protein>
    <submittedName>
        <fullName evidence="5">Uncharacterized protein</fullName>
    </submittedName>
</protein>
<evidence type="ECO:0000313" key="5">
    <source>
        <dbReference type="EMBL" id="GAH74585.1"/>
    </source>
</evidence>